<dbReference type="Proteomes" id="UP000004968">
    <property type="component" value="Unassembled WGS sequence"/>
</dbReference>
<name>D3ARV9_9FIRM</name>
<gene>
    <name evidence="1" type="ORF">CLOSTHATH_06365</name>
</gene>
<sequence length="73" mass="8420">MLLFLFCGILPTGIIRYEREQMLPTANGREKTCHFVFSVPRFAGRFCCGNWLYGKNEPETNGRRSVLNGRADY</sequence>
<accession>D3ARV9</accession>
<dbReference type="HOGENOM" id="CLU_2699693_0_0_9"/>
<dbReference type="EMBL" id="ACIO01000751">
    <property type="protein sequence ID" value="EFC95449.1"/>
    <property type="molecule type" value="Genomic_DNA"/>
</dbReference>
<organism evidence="1 2">
    <name type="scientific">Hungatella hathewayi DSM 13479</name>
    <dbReference type="NCBI Taxonomy" id="566550"/>
    <lineage>
        <taxon>Bacteria</taxon>
        <taxon>Bacillati</taxon>
        <taxon>Bacillota</taxon>
        <taxon>Clostridia</taxon>
        <taxon>Lachnospirales</taxon>
        <taxon>Lachnospiraceae</taxon>
        <taxon>Hungatella</taxon>
    </lineage>
</organism>
<evidence type="ECO:0000313" key="2">
    <source>
        <dbReference type="Proteomes" id="UP000004968"/>
    </source>
</evidence>
<protein>
    <submittedName>
        <fullName evidence="1">Uncharacterized protein</fullName>
    </submittedName>
</protein>
<dbReference type="AlphaFoldDB" id="D3ARV9"/>
<comment type="caution">
    <text evidence="1">The sequence shown here is derived from an EMBL/GenBank/DDBJ whole genome shotgun (WGS) entry which is preliminary data.</text>
</comment>
<evidence type="ECO:0000313" key="1">
    <source>
        <dbReference type="EMBL" id="EFC95449.1"/>
    </source>
</evidence>
<proteinExistence type="predicted"/>
<reference evidence="1 2" key="1">
    <citation type="submission" date="2010-01" db="EMBL/GenBank/DDBJ databases">
        <authorList>
            <person name="Weinstock G."/>
            <person name="Sodergren E."/>
            <person name="Clifton S."/>
            <person name="Fulton L."/>
            <person name="Fulton B."/>
            <person name="Courtney L."/>
            <person name="Fronick C."/>
            <person name="Harrison M."/>
            <person name="Strong C."/>
            <person name="Farmer C."/>
            <person name="Delahaunty K."/>
            <person name="Markovic C."/>
            <person name="Hall O."/>
            <person name="Minx P."/>
            <person name="Tomlinson C."/>
            <person name="Mitreva M."/>
            <person name="Nelson J."/>
            <person name="Hou S."/>
            <person name="Wollam A."/>
            <person name="Pepin K.H."/>
            <person name="Johnson M."/>
            <person name="Bhonagiri V."/>
            <person name="Nash W.E."/>
            <person name="Warren W."/>
            <person name="Chinwalla A."/>
            <person name="Mardis E.R."/>
            <person name="Wilson R.K."/>
        </authorList>
    </citation>
    <scope>NUCLEOTIDE SEQUENCE [LARGE SCALE GENOMIC DNA]</scope>
    <source>
        <strain evidence="1 2">DSM 13479</strain>
    </source>
</reference>